<accession>K1QPL3</accession>
<name>K1QPL3_MAGGI</name>
<dbReference type="EMBL" id="JH818228">
    <property type="protein sequence ID" value="EKC33034.1"/>
    <property type="molecule type" value="Genomic_DNA"/>
</dbReference>
<gene>
    <name evidence="1" type="ORF">CGI_10014844</name>
</gene>
<dbReference type="AlphaFoldDB" id="K1QPL3"/>
<organism evidence="1">
    <name type="scientific">Magallana gigas</name>
    <name type="common">Pacific oyster</name>
    <name type="synonym">Crassostrea gigas</name>
    <dbReference type="NCBI Taxonomy" id="29159"/>
    <lineage>
        <taxon>Eukaryota</taxon>
        <taxon>Metazoa</taxon>
        <taxon>Spiralia</taxon>
        <taxon>Lophotrochozoa</taxon>
        <taxon>Mollusca</taxon>
        <taxon>Bivalvia</taxon>
        <taxon>Autobranchia</taxon>
        <taxon>Pteriomorphia</taxon>
        <taxon>Ostreida</taxon>
        <taxon>Ostreoidea</taxon>
        <taxon>Ostreidae</taxon>
        <taxon>Magallana</taxon>
    </lineage>
</organism>
<reference evidence="1" key="1">
    <citation type="journal article" date="2012" name="Nature">
        <title>The oyster genome reveals stress adaptation and complexity of shell formation.</title>
        <authorList>
            <person name="Zhang G."/>
            <person name="Fang X."/>
            <person name="Guo X."/>
            <person name="Li L."/>
            <person name="Luo R."/>
            <person name="Xu F."/>
            <person name="Yang P."/>
            <person name="Zhang L."/>
            <person name="Wang X."/>
            <person name="Qi H."/>
            <person name="Xiong Z."/>
            <person name="Que H."/>
            <person name="Xie Y."/>
            <person name="Holland P.W."/>
            <person name="Paps J."/>
            <person name="Zhu Y."/>
            <person name="Wu F."/>
            <person name="Chen Y."/>
            <person name="Wang J."/>
            <person name="Peng C."/>
            <person name="Meng J."/>
            <person name="Yang L."/>
            <person name="Liu J."/>
            <person name="Wen B."/>
            <person name="Zhang N."/>
            <person name="Huang Z."/>
            <person name="Zhu Q."/>
            <person name="Feng Y."/>
            <person name="Mount A."/>
            <person name="Hedgecock D."/>
            <person name="Xu Z."/>
            <person name="Liu Y."/>
            <person name="Domazet-Loso T."/>
            <person name="Du Y."/>
            <person name="Sun X."/>
            <person name="Zhang S."/>
            <person name="Liu B."/>
            <person name="Cheng P."/>
            <person name="Jiang X."/>
            <person name="Li J."/>
            <person name="Fan D."/>
            <person name="Wang W."/>
            <person name="Fu W."/>
            <person name="Wang T."/>
            <person name="Wang B."/>
            <person name="Zhang J."/>
            <person name="Peng Z."/>
            <person name="Li Y."/>
            <person name="Li N."/>
            <person name="Wang J."/>
            <person name="Chen M."/>
            <person name="He Y."/>
            <person name="Tan F."/>
            <person name="Song X."/>
            <person name="Zheng Q."/>
            <person name="Huang R."/>
            <person name="Yang H."/>
            <person name="Du X."/>
            <person name="Chen L."/>
            <person name="Yang M."/>
            <person name="Gaffney P.M."/>
            <person name="Wang S."/>
            <person name="Luo L."/>
            <person name="She Z."/>
            <person name="Ming Y."/>
            <person name="Huang W."/>
            <person name="Zhang S."/>
            <person name="Huang B."/>
            <person name="Zhang Y."/>
            <person name="Qu T."/>
            <person name="Ni P."/>
            <person name="Miao G."/>
            <person name="Wang J."/>
            <person name="Wang Q."/>
            <person name="Steinberg C.E."/>
            <person name="Wang H."/>
            <person name="Li N."/>
            <person name="Qian L."/>
            <person name="Zhang G."/>
            <person name="Li Y."/>
            <person name="Yang H."/>
            <person name="Liu X."/>
            <person name="Wang J."/>
            <person name="Yin Y."/>
            <person name="Wang J."/>
        </authorList>
    </citation>
    <scope>NUCLEOTIDE SEQUENCE [LARGE SCALE GENOMIC DNA]</scope>
    <source>
        <strain evidence="1">05x7-T-G4-1.051#20</strain>
    </source>
</reference>
<protein>
    <submittedName>
        <fullName evidence="1">Uncharacterized protein</fullName>
    </submittedName>
</protein>
<dbReference type="InParanoid" id="K1QPL3"/>
<proteinExistence type="predicted"/>
<evidence type="ECO:0000313" key="1">
    <source>
        <dbReference type="EMBL" id="EKC33034.1"/>
    </source>
</evidence>
<sequence length="60" mass="6423">MDFGDSGFPDWLGSVRGRNEVARSSVTKAPPVFAESGERSSGGASNERHCRLKLSALIND</sequence>
<dbReference type="HOGENOM" id="CLU_2943987_0_0_1"/>